<feature type="binding site" evidence="4">
    <location>
        <position position="328"/>
    </location>
    <ligand>
        <name>S-adenosyl-L-methionine</name>
        <dbReference type="ChEBI" id="CHEBI:59789"/>
    </ligand>
</feature>
<keyword evidence="8" id="KW-1185">Reference proteome</keyword>
<evidence type="ECO:0000256" key="5">
    <source>
        <dbReference type="PROSITE-ProRule" id="PRU10015"/>
    </source>
</evidence>
<dbReference type="GO" id="GO:0032259">
    <property type="term" value="P:methylation"/>
    <property type="evidence" value="ECO:0007669"/>
    <property type="project" value="UniProtKB-KW"/>
</dbReference>
<dbReference type="InterPro" id="IPR030391">
    <property type="entry name" value="MeTrfase_TrmA_CS"/>
</dbReference>
<evidence type="ECO:0000313" key="8">
    <source>
        <dbReference type="Proteomes" id="UP000664480"/>
    </source>
</evidence>
<feature type="binding site" evidence="4">
    <location>
        <position position="349"/>
    </location>
    <ligand>
        <name>S-adenosyl-L-methionine</name>
        <dbReference type="ChEBI" id="CHEBI:59789"/>
    </ligand>
</feature>
<accession>A0ABS3CFZ5</accession>
<dbReference type="InterPro" id="IPR010280">
    <property type="entry name" value="U5_MeTrfase_fam"/>
</dbReference>
<comment type="caution">
    <text evidence="7">The sequence shown here is derived from an EMBL/GenBank/DDBJ whole genome shotgun (WGS) entry which is preliminary data.</text>
</comment>
<keyword evidence="3 4" id="KW-0949">S-adenosyl-L-methionine</keyword>
<evidence type="ECO:0000256" key="1">
    <source>
        <dbReference type="ARBA" id="ARBA00022603"/>
    </source>
</evidence>
<dbReference type="RefSeq" id="WP_206586368.1">
    <property type="nucleotide sequence ID" value="NZ_JAFKCU010000002.1"/>
</dbReference>
<gene>
    <name evidence="7" type="primary">rlmD</name>
    <name evidence="7" type="ORF">J0A69_09755</name>
</gene>
<name>A0ABS3CFZ5_9BACT</name>
<evidence type="ECO:0000313" key="7">
    <source>
        <dbReference type="EMBL" id="MBN7815715.1"/>
    </source>
</evidence>
<dbReference type="InterPro" id="IPR012340">
    <property type="entry name" value="NA-bd_OB-fold"/>
</dbReference>
<dbReference type="PANTHER" id="PTHR11061:SF30">
    <property type="entry name" value="TRNA (URACIL(54)-C(5))-METHYLTRANSFERASE"/>
    <property type="match status" value="1"/>
</dbReference>
<feature type="active site" description="Nucleophile" evidence="4">
    <location>
        <position position="425"/>
    </location>
</feature>
<feature type="binding site" evidence="4">
    <location>
        <position position="398"/>
    </location>
    <ligand>
        <name>S-adenosyl-L-methionine</name>
        <dbReference type="ChEBI" id="CHEBI:59789"/>
    </ligand>
</feature>
<comment type="similarity">
    <text evidence="4">Belongs to the class I-like SAM-binding methyltransferase superfamily. RNA M5U methyltransferase family.</text>
</comment>
<dbReference type="Pfam" id="PF01938">
    <property type="entry name" value="TRAM"/>
    <property type="match status" value="1"/>
</dbReference>
<dbReference type="PROSITE" id="PS01230">
    <property type="entry name" value="TRMA_1"/>
    <property type="match status" value="1"/>
</dbReference>
<dbReference type="EMBL" id="JAFKCU010000002">
    <property type="protein sequence ID" value="MBN7815715.1"/>
    <property type="molecule type" value="Genomic_DNA"/>
</dbReference>
<dbReference type="Pfam" id="PF05958">
    <property type="entry name" value="tRNA_U5-meth_tr"/>
    <property type="match status" value="1"/>
</dbReference>
<keyword evidence="2 4" id="KW-0808">Transferase</keyword>
<dbReference type="InterPro" id="IPR029063">
    <property type="entry name" value="SAM-dependent_MTases_sf"/>
</dbReference>
<sequence length="468" mass="53568">MSRKMKNKVVTNLTIERIASEGKCVGHHDGKVVFVTGVAPGDVVDVRITKGKSSFMEGEPVHFHQYSKDRIEPFCPHFGTCGGCKWQHINYDLQKNYKRQQVLDQFQRIAKVEIPEVLPILGSEKTRYYRNKLDFTFSNKKWLTLEQIRSEEDFDRNALGFHIPKMFDKIIDIDHCYLQGGISNEVRNELRAFALEKNYSFYDIRNQVGLLRNLIIRTTTTNQTMVIVQFGESDPERIQEVMEFLKNRFPEITSLLYVINTKGNETFHDLELITSSGLPYIEEEMEGLKFQIGPKSFYQTNSEQAYELYKVARDFADLKGDEIVYDLYTGTGTIANFLAKQAKQVIGVEYVAAAIEDAKVNSQINGIENTLFYAGDMKDILNEDFIQNHAAPDVIITDPPRAGMDEKVVQMLLRLAAPKVVYVSCNPATQARDLALLGEKYQVQKVQPVDMFPQTYHVENVVLLTLKK</sequence>
<dbReference type="PROSITE" id="PS01231">
    <property type="entry name" value="TRMA_2"/>
    <property type="match status" value="1"/>
</dbReference>
<organism evidence="7 8">
    <name type="scientific">Algoriphagus pacificus</name>
    <dbReference type="NCBI Taxonomy" id="2811234"/>
    <lineage>
        <taxon>Bacteria</taxon>
        <taxon>Pseudomonadati</taxon>
        <taxon>Bacteroidota</taxon>
        <taxon>Cytophagia</taxon>
        <taxon>Cytophagales</taxon>
        <taxon>Cyclobacteriaceae</taxon>
        <taxon>Algoriphagus</taxon>
    </lineage>
</organism>
<dbReference type="SUPFAM" id="SSF50249">
    <property type="entry name" value="Nucleic acid-binding proteins"/>
    <property type="match status" value="1"/>
</dbReference>
<protein>
    <submittedName>
        <fullName evidence="7">23S rRNA (Uracil(1939)-C(5))-methyltransferase RlmD</fullName>
        <ecNumber evidence="7">2.1.1.190</ecNumber>
    </submittedName>
</protein>
<dbReference type="InterPro" id="IPR030390">
    <property type="entry name" value="MeTrfase_TrmA_AS"/>
</dbReference>
<evidence type="ECO:0000256" key="4">
    <source>
        <dbReference type="PROSITE-ProRule" id="PRU01024"/>
    </source>
</evidence>
<dbReference type="EC" id="2.1.1.190" evidence="7"/>
<dbReference type="PROSITE" id="PS51687">
    <property type="entry name" value="SAM_MT_RNA_M5U"/>
    <property type="match status" value="1"/>
</dbReference>
<keyword evidence="1 4" id="KW-0489">Methyltransferase</keyword>
<evidence type="ECO:0000256" key="2">
    <source>
        <dbReference type="ARBA" id="ARBA00022679"/>
    </source>
</evidence>
<feature type="binding site" evidence="4">
    <location>
        <position position="299"/>
    </location>
    <ligand>
        <name>S-adenosyl-L-methionine</name>
        <dbReference type="ChEBI" id="CHEBI:59789"/>
    </ligand>
</feature>
<dbReference type="Proteomes" id="UP000664480">
    <property type="component" value="Unassembled WGS sequence"/>
</dbReference>
<evidence type="ECO:0000259" key="6">
    <source>
        <dbReference type="PROSITE" id="PS50926"/>
    </source>
</evidence>
<dbReference type="PROSITE" id="PS50926">
    <property type="entry name" value="TRAM"/>
    <property type="match status" value="1"/>
</dbReference>
<dbReference type="PANTHER" id="PTHR11061">
    <property type="entry name" value="RNA M5U METHYLTRANSFERASE"/>
    <property type="match status" value="1"/>
</dbReference>
<feature type="active site" evidence="5">
    <location>
        <position position="425"/>
    </location>
</feature>
<evidence type="ECO:0000256" key="3">
    <source>
        <dbReference type="ARBA" id="ARBA00022691"/>
    </source>
</evidence>
<feature type="domain" description="TRAM" evidence="6">
    <location>
        <begin position="3"/>
        <end position="62"/>
    </location>
</feature>
<dbReference type="Gene3D" id="2.40.50.140">
    <property type="entry name" value="Nucleic acid-binding proteins"/>
    <property type="match status" value="1"/>
</dbReference>
<dbReference type="SUPFAM" id="SSF53335">
    <property type="entry name" value="S-adenosyl-L-methionine-dependent methyltransferases"/>
    <property type="match status" value="1"/>
</dbReference>
<dbReference type="CDD" id="cd02440">
    <property type="entry name" value="AdoMet_MTases"/>
    <property type="match status" value="1"/>
</dbReference>
<proteinExistence type="inferred from homology"/>
<dbReference type="InterPro" id="IPR002792">
    <property type="entry name" value="TRAM_dom"/>
</dbReference>
<reference evidence="7 8" key="1">
    <citation type="submission" date="2021-03" db="EMBL/GenBank/DDBJ databases">
        <title>novel species isolated from a fishpond in China.</title>
        <authorList>
            <person name="Lu H."/>
            <person name="Cai Z."/>
        </authorList>
    </citation>
    <scope>NUCLEOTIDE SEQUENCE [LARGE SCALE GENOMIC DNA]</scope>
    <source>
        <strain evidence="7 8">YJ13C</strain>
    </source>
</reference>
<dbReference type="Gene3D" id="3.40.50.150">
    <property type="entry name" value="Vaccinia Virus protein VP39"/>
    <property type="match status" value="1"/>
</dbReference>
<dbReference type="Gene3D" id="2.40.50.1070">
    <property type="match status" value="1"/>
</dbReference>
<dbReference type="NCBIfam" id="TIGR00479">
    <property type="entry name" value="rumA"/>
    <property type="match status" value="1"/>
</dbReference>
<dbReference type="GO" id="GO:0008168">
    <property type="term" value="F:methyltransferase activity"/>
    <property type="evidence" value="ECO:0007669"/>
    <property type="project" value="UniProtKB-KW"/>
</dbReference>